<reference evidence="2" key="1">
    <citation type="submission" date="2016-11" db="UniProtKB">
        <authorList>
            <consortium name="WormBaseParasite"/>
        </authorList>
    </citation>
    <scope>IDENTIFICATION</scope>
    <source>
        <strain evidence="2">KR3021</strain>
    </source>
</reference>
<evidence type="ECO:0000313" key="2">
    <source>
        <dbReference type="WBParaSite" id="RSKR_0000708833.1"/>
    </source>
</evidence>
<name>A0AC35U3F6_9BILA</name>
<evidence type="ECO:0000313" key="1">
    <source>
        <dbReference type="Proteomes" id="UP000095286"/>
    </source>
</evidence>
<proteinExistence type="predicted"/>
<dbReference type="Proteomes" id="UP000095286">
    <property type="component" value="Unplaced"/>
</dbReference>
<protein>
    <submittedName>
        <fullName evidence="2">ANF_receptor domain-containing protein</fullName>
    </submittedName>
</protein>
<dbReference type="WBParaSite" id="RSKR_0000708833.1">
    <property type="protein sequence ID" value="RSKR_0000708833.1"/>
    <property type="gene ID" value="RSKR_0000708833"/>
</dbReference>
<sequence>MNYCWSALMIWHLLIFLVTPFTFADLHYQNRIFQHSITQASKSREVREATTTRIHHHKSNGTYSHLNRDYYQEIIENSSTLPTYNYTMHILLPVPAELGTRAHNPSGLTINLVKPVVHEALIYIFGKEIVKKNSLKLYFEDTKSSDAVGPNIAIQYYKNDLLDCIIGYAFVYSVAVVSRISPFWNKRGIPIITSIGLTSNLDDKSEYTLLTRVSSPYKNVVNASISLFNKMKWSKVAYLFHEPRLVHSNITDPFGECYMFINSLQKKMNMEVENKQTHNYNTIDEDNLSIKDITEYLQRLSLHANGKFYFDSKKF</sequence>
<organism evidence="1 2">
    <name type="scientific">Rhabditophanes sp. KR3021</name>
    <dbReference type="NCBI Taxonomy" id="114890"/>
    <lineage>
        <taxon>Eukaryota</taxon>
        <taxon>Metazoa</taxon>
        <taxon>Ecdysozoa</taxon>
        <taxon>Nematoda</taxon>
        <taxon>Chromadorea</taxon>
        <taxon>Rhabditida</taxon>
        <taxon>Tylenchina</taxon>
        <taxon>Panagrolaimomorpha</taxon>
        <taxon>Strongyloidoidea</taxon>
        <taxon>Alloionematidae</taxon>
        <taxon>Rhabditophanes</taxon>
    </lineage>
</organism>
<accession>A0AC35U3F6</accession>